<gene>
    <name evidence="1" type="ORF">FVF61_05770</name>
</gene>
<dbReference type="EMBL" id="VSFC01000030">
    <property type="protein sequence ID" value="TYA56644.1"/>
    <property type="molecule type" value="Genomic_DNA"/>
</dbReference>
<keyword evidence="2" id="KW-1185">Reference proteome</keyword>
<dbReference type="Proteomes" id="UP000324550">
    <property type="component" value="Unassembled WGS sequence"/>
</dbReference>
<dbReference type="Gene3D" id="3.40.50.720">
    <property type="entry name" value="NAD(P)-binding Rossmann-like Domain"/>
    <property type="match status" value="1"/>
</dbReference>
<evidence type="ECO:0000313" key="1">
    <source>
        <dbReference type="EMBL" id="TYA56644.1"/>
    </source>
</evidence>
<sequence>MAKAFSNYKTNKDVIIFAAGVSNSTETNVLEFQRETALLEATIKKHPNALLIYFSTCSIYDASVAHRPYVKHKIEIETYIKEHTKANLIFRVSNVVGPQGNAATILNYLVDAICHDVEIPLWKHAERNLIDKDDLKLIVENLIKSDVRNQTINVAFRESFLVSDIIKQIELFLNKKARFQVVEKGNSLKIDTTKISDSLDKIESIKGTGLQYIFNLLEKYY</sequence>
<dbReference type="InterPro" id="IPR036291">
    <property type="entry name" value="NAD(P)-bd_dom_sf"/>
</dbReference>
<dbReference type="SUPFAM" id="SSF51735">
    <property type="entry name" value="NAD(P)-binding Rossmann-fold domains"/>
    <property type="match status" value="1"/>
</dbReference>
<comment type="caution">
    <text evidence="1">The sequence shown here is derived from an EMBL/GenBank/DDBJ whole genome shotgun (WGS) entry which is preliminary data.</text>
</comment>
<dbReference type="RefSeq" id="WP_148454290.1">
    <property type="nucleotide sequence ID" value="NZ_VSFC01000030.1"/>
</dbReference>
<proteinExistence type="predicted"/>
<dbReference type="OrthoDB" id="1247029at2"/>
<protein>
    <submittedName>
        <fullName evidence="1">NAD-dependent epimerase</fullName>
    </submittedName>
</protein>
<evidence type="ECO:0000313" key="2">
    <source>
        <dbReference type="Proteomes" id="UP000324550"/>
    </source>
</evidence>
<name>A0A5D0GCM3_9FLAO</name>
<dbReference type="AlphaFoldDB" id="A0A5D0GCM3"/>
<organism evidence="1 2">
    <name type="scientific">Formosa maritima</name>
    <dbReference type="NCBI Taxonomy" id="2592046"/>
    <lineage>
        <taxon>Bacteria</taxon>
        <taxon>Pseudomonadati</taxon>
        <taxon>Bacteroidota</taxon>
        <taxon>Flavobacteriia</taxon>
        <taxon>Flavobacteriales</taxon>
        <taxon>Flavobacteriaceae</taxon>
        <taxon>Formosa</taxon>
    </lineage>
</organism>
<accession>A0A5D0GCM3</accession>
<reference evidence="1 2" key="1">
    <citation type="submission" date="2019-08" db="EMBL/GenBank/DDBJ databases">
        <title>Formosa sediminis sp. nov., isolated from marine sediment.</title>
        <authorList>
            <person name="Cao W.R."/>
        </authorList>
    </citation>
    <scope>NUCLEOTIDE SEQUENCE [LARGE SCALE GENOMIC DNA]</scope>
    <source>
        <strain evidence="1 2">1494</strain>
    </source>
</reference>